<dbReference type="RefSeq" id="WP_222975467.1">
    <property type="nucleotide sequence ID" value="NZ_JAINVZ010000004.1"/>
</dbReference>
<keyword evidence="3" id="KW-1185">Reference proteome</keyword>
<feature type="compositionally biased region" description="Basic and acidic residues" evidence="1">
    <location>
        <begin position="160"/>
        <end position="186"/>
    </location>
</feature>
<evidence type="ECO:0000313" key="3">
    <source>
        <dbReference type="Proteomes" id="UP001198565"/>
    </source>
</evidence>
<organism evidence="2 3">
    <name type="scientific">Streptantibioticus parmotrematis</name>
    <dbReference type="NCBI Taxonomy" id="2873249"/>
    <lineage>
        <taxon>Bacteria</taxon>
        <taxon>Bacillati</taxon>
        <taxon>Actinomycetota</taxon>
        <taxon>Actinomycetes</taxon>
        <taxon>Kitasatosporales</taxon>
        <taxon>Streptomycetaceae</taxon>
        <taxon>Streptantibioticus</taxon>
    </lineage>
</organism>
<protein>
    <submittedName>
        <fullName evidence="2">Uncharacterized protein</fullName>
    </submittedName>
</protein>
<dbReference type="InterPro" id="IPR010982">
    <property type="entry name" value="Lambda_DNA-bd_dom_sf"/>
</dbReference>
<dbReference type="EMBL" id="JAINVZ010000004">
    <property type="protein sequence ID" value="MBY8884752.1"/>
    <property type="molecule type" value="Genomic_DNA"/>
</dbReference>
<dbReference type="Gene3D" id="1.10.260.40">
    <property type="entry name" value="lambda repressor-like DNA-binding domains"/>
    <property type="match status" value="1"/>
</dbReference>
<name>A0ABS7QNJ7_9ACTN</name>
<evidence type="ECO:0000313" key="2">
    <source>
        <dbReference type="EMBL" id="MBY8884752.1"/>
    </source>
</evidence>
<accession>A0ABS7QNJ7</accession>
<reference evidence="2 3" key="1">
    <citation type="submission" date="2021-08" db="EMBL/GenBank/DDBJ databases">
        <title>Streptomyces sp. PTM05 isolated from lichen.</title>
        <authorList>
            <person name="Somphong A."/>
            <person name="Phongsopitanun W."/>
            <person name="Tanasupawat S."/>
        </authorList>
    </citation>
    <scope>NUCLEOTIDE SEQUENCE [LARGE SCALE GENOMIC DNA]</scope>
    <source>
        <strain evidence="2 3">Ptm05</strain>
    </source>
</reference>
<sequence>MTTAKRMDVTDTRERRDPLSLSAKLAALLRLNRDQDGFIPSAREVAEATASPGRRKLSHGQVNGLMNGTSSNPTMSTVAALSGALDAPAAFLLPGPEWDDLTALTVYQERPEAREVLRLMQDLPEPDILDTITQLRELRRRAGLPQDVPAIPPPPPGVDQPRDGRPRRHLSLDEAAERAADDLEGR</sequence>
<dbReference type="Proteomes" id="UP001198565">
    <property type="component" value="Unassembled WGS sequence"/>
</dbReference>
<evidence type="ECO:0000256" key="1">
    <source>
        <dbReference type="SAM" id="MobiDB-lite"/>
    </source>
</evidence>
<proteinExistence type="predicted"/>
<gene>
    <name evidence="2" type="ORF">K7472_07825</name>
</gene>
<feature type="region of interest" description="Disordered" evidence="1">
    <location>
        <begin position="142"/>
        <end position="186"/>
    </location>
</feature>
<comment type="caution">
    <text evidence="2">The sequence shown here is derived from an EMBL/GenBank/DDBJ whole genome shotgun (WGS) entry which is preliminary data.</text>
</comment>